<name>A0A0S4QTP8_9ACTN</name>
<dbReference type="EMBL" id="FAOZ01000017">
    <property type="protein sequence ID" value="CUU58216.1"/>
    <property type="molecule type" value="Genomic_DNA"/>
</dbReference>
<evidence type="ECO:0000313" key="2">
    <source>
        <dbReference type="EMBL" id="CUU58216.1"/>
    </source>
</evidence>
<dbReference type="InterPro" id="IPR036291">
    <property type="entry name" value="NAD(P)-bd_dom_sf"/>
</dbReference>
<dbReference type="Proteomes" id="UP000198802">
    <property type="component" value="Unassembled WGS sequence"/>
</dbReference>
<dbReference type="PANTHER" id="PTHR43781:SF1">
    <property type="entry name" value="SACCHAROPINE DEHYDROGENASE"/>
    <property type="match status" value="1"/>
</dbReference>
<dbReference type="RefSeq" id="WP_091280961.1">
    <property type="nucleotide sequence ID" value="NZ_FAOZ01000017.1"/>
</dbReference>
<protein>
    <submittedName>
        <fullName evidence="2">Uncharacterized conserved protein</fullName>
    </submittedName>
</protein>
<accession>A0A0S4QTP8</accession>
<dbReference type="AlphaFoldDB" id="A0A0S4QTP8"/>
<evidence type="ECO:0000313" key="3">
    <source>
        <dbReference type="Proteomes" id="UP000198802"/>
    </source>
</evidence>
<evidence type="ECO:0000259" key="1">
    <source>
        <dbReference type="Pfam" id="PF03435"/>
    </source>
</evidence>
<sequence length="369" mass="38734">MAITVYGASGYTGRLVAAELRRRGFSVVLAGRDGDRLRALATELADTEPGDSVDGRKVEIATRQVGVEDPAALADAFRGSDVVVNVAGPFALVGEPVVRAAIEAGVPYLDTTAEQLFVKKVFDEFSDPAQNAGVAVVPSVGFDIVPGDLLANVVGSRVEQATDLLVAYDVHDWDMSRGTVRSAFGALTSGTFVYSDGGWRPGDGTTPYEAVTFPGNVEPTPVISWAGPEVITVPRHVPTDRLSVVINASIVTPEFAQLLQLPAETVATIIDNLAEGPDDTRRAAARFTIVAEATGADGRRARGVLHASDIYGSTAVIVAEAVRRLLAQPPRAGVLSPAQAFDAASFLDFLVPHGYSWDVQTPADAPAAQ</sequence>
<dbReference type="InterPro" id="IPR005097">
    <property type="entry name" value="Sacchrp_dh_NADP-bd"/>
</dbReference>
<organism evidence="2 3">
    <name type="scientific">Parafrankia irregularis</name>
    <dbReference type="NCBI Taxonomy" id="795642"/>
    <lineage>
        <taxon>Bacteria</taxon>
        <taxon>Bacillati</taxon>
        <taxon>Actinomycetota</taxon>
        <taxon>Actinomycetes</taxon>
        <taxon>Frankiales</taxon>
        <taxon>Frankiaceae</taxon>
        <taxon>Parafrankia</taxon>
    </lineage>
</organism>
<reference evidence="3" key="1">
    <citation type="submission" date="2015-11" db="EMBL/GenBank/DDBJ databases">
        <authorList>
            <person name="Varghese N."/>
        </authorList>
    </citation>
    <scope>NUCLEOTIDE SEQUENCE [LARGE SCALE GENOMIC DNA]</scope>
    <source>
        <strain evidence="3">DSM 45899</strain>
    </source>
</reference>
<dbReference type="SUPFAM" id="SSF51735">
    <property type="entry name" value="NAD(P)-binding Rossmann-fold domains"/>
    <property type="match status" value="1"/>
</dbReference>
<dbReference type="Pfam" id="PF03435">
    <property type="entry name" value="Sacchrp_dh_NADP"/>
    <property type="match status" value="1"/>
</dbReference>
<keyword evidence="3" id="KW-1185">Reference proteome</keyword>
<gene>
    <name evidence="2" type="ORF">Ga0074812_117125</name>
</gene>
<feature type="domain" description="Saccharopine dehydrogenase NADP binding" evidence="1">
    <location>
        <begin position="3"/>
        <end position="136"/>
    </location>
</feature>
<dbReference type="PANTHER" id="PTHR43781">
    <property type="entry name" value="SACCHAROPINE DEHYDROGENASE"/>
    <property type="match status" value="1"/>
</dbReference>
<dbReference type="Gene3D" id="3.40.50.720">
    <property type="entry name" value="NAD(P)-binding Rossmann-like Domain"/>
    <property type="match status" value="1"/>
</dbReference>
<proteinExistence type="predicted"/>